<feature type="region of interest" description="Disordered" evidence="1">
    <location>
        <begin position="627"/>
        <end position="664"/>
    </location>
</feature>
<feature type="compositionally biased region" description="Basic residues" evidence="1">
    <location>
        <begin position="170"/>
        <end position="180"/>
    </location>
</feature>
<feature type="compositionally biased region" description="Basic residues" evidence="1">
    <location>
        <begin position="342"/>
        <end position="354"/>
    </location>
</feature>
<feature type="compositionally biased region" description="Low complexity" evidence="1">
    <location>
        <begin position="147"/>
        <end position="165"/>
    </location>
</feature>
<evidence type="ECO:0000256" key="1">
    <source>
        <dbReference type="SAM" id="MobiDB-lite"/>
    </source>
</evidence>
<proteinExistence type="predicted"/>
<feature type="region of interest" description="Disordered" evidence="1">
    <location>
        <begin position="416"/>
        <end position="440"/>
    </location>
</feature>
<feature type="compositionally biased region" description="Polar residues" evidence="1">
    <location>
        <begin position="284"/>
        <end position="296"/>
    </location>
</feature>
<sequence length="676" mass="75571">MRADYFSWLRNDMEDICDVFENKKTATAIEKERLVDKYALPLGRHLKNYSNDIRYSGSVFRFCYSLSRLAQETGTDADRFEFYPWFLPEVHGSQHKATLWRDDDCLPLTPPSFVLPDYEPSYLNSQQTTLTNTKNDGKPANAEVKQETSQTKAQTKAAASTQDTTPMTSPKRRPGRPRKHPLPEQIADEEQGTNSLPKEKQETTQATEPLQTPTQVMAAQQTQTTPITRPKRGLGRETAPPSQTTTTMQVLPTTSTILLKRKPGRPRKHPLPEPKKENEHATGPLSSTVVSQTDQGNVKEAERPGRGRKRKYSELQEVDYEDMNSKDAANDRSLELPPSIARNKRSAKKKAKLLRAKDTSNVSAEDIDELLEDDPATSTGSTHKNRKVHPVPGPMQRLKASLREKYLGNADVIPKIVSEPSPMQPSSSTLGESGDALDSTQTTLPTMTEQQAPNGQSNANVIPSTDDINMSGAYNAQDDSFAKFFDFTLFANNTIIMSTLPACSYCTKNNGDKFPPECTFEGWGKPCKECRQDNQKGCLNEYVPKNIAEMTNIRPVRHMHENYFRDRVMAINIYANHVKQLLETLSAQRLVIQMMNATPNAVHPVDETNPNNSNSSRGAEALHTHIHTNESTSTSPLANPKTMPAKSKEKEQMPQAFTVRDESLPGARELDIEICP</sequence>
<dbReference type="Proteomes" id="UP000807469">
    <property type="component" value="Unassembled WGS sequence"/>
</dbReference>
<gene>
    <name evidence="2" type="ORF">BDN70DRAFT_872037</name>
</gene>
<feature type="compositionally biased region" description="Basic and acidic residues" evidence="1">
    <location>
        <begin position="323"/>
        <end position="334"/>
    </location>
</feature>
<dbReference type="AlphaFoldDB" id="A0A9P6CZ45"/>
<evidence type="ECO:0000313" key="3">
    <source>
        <dbReference type="Proteomes" id="UP000807469"/>
    </source>
</evidence>
<keyword evidence="3" id="KW-1185">Reference proteome</keyword>
<feature type="compositionally biased region" description="Basic residues" evidence="1">
    <location>
        <begin position="259"/>
        <end position="269"/>
    </location>
</feature>
<evidence type="ECO:0000313" key="2">
    <source>
        <dbReference type="EMBL" id="KAF9484792.1"/>
    </source>
</evidence>
<feature type="compositionally biased region" description="Basic and acidic residues" evidence="1">
    <location>
        <begin position="270"/>
        <end position="280"/>
    </location>
</feature>
<feature type="compositionally biased region" description="Low complexity" evidence="1">
    <location>
        <begin position="211"/>
        <end position="226"/>
    </location>
</feature>
<feature type="compositionally biased region" description="Acidic residues" evidence="1">
    <location>
        <begin position="365"/>
        <end position="375"/>
    </location>
</feature>
<feature type="compositionally biased region" description="Low complexity" evidence="1">
    <location>
        <begin position="244"/>
        <end position="256"/>
    </location>
</feature>
<reference evidence="2" key="1">
    <citation type="submission" date="2020-11" db="EMBL/GenBank/DDBJ databases">
        <authorList>
            <consortium name="DOE Joint Genome Institute"/>
            <person name="Ahrendt S."/>
            <person name="Riley R."/>
            <person name="Andreopoulos W."/>
            <person name="Labutti K."/>
            <person name="Pangilinan J."/>
            <person name="Ruiz-Duenas F.J."/>
            <person name="Barrasa J.M."/>
            <person name="Sanchez-Garcia M."/>
            <person name="Camarero S."/>
            <person name="Miyauchi S."/>
            <person name="Serrano A."/>
            <person name="Linde D."/>
            <person name="Babiker R."/>
            <person name="Drula E."/>
            <person name="Ayuso-Fernandez I."/>
            <person name="Pacheco R."/>
            <person name="Padilla G."/>
            <person name="Ferreira P."/>
            <person name="Barriuso J."/>
            <person name="Kellner H."/>
            <person name="Castanera R."/>
            <person name="Alfaro M."/>
            <person name="Ramirez L."/>
            <person name="Pisabarro A.G."/>
            <person name="Kuo A."/>
            <person name="Tritt A."/>
            <person name="Lipzen A."/>
            <person name="He G."/>
            <person name="Yan M."/>
            <person name="Ng V."/>
            <person name="Cullen D."/>
            <person name="Martin F."/>
            <person name="Rosso M.-N."/>
            <person name="Henrissat B."/>
            <person name="Hibbett D."/>
            <person name="Martinez A.T."/>
            <person name="Grigoriev I.V."/>
        </authorList>
    </citation>
    <scope>NUCLEOTIDE SEQUENCE</scope>
    <source>
        <strain evidence="2">CIRM-BRFM 674</strain>
    </source>
</reference>
<dbReference type="EMBL" id="MU155140">
    <property type="protein sequence ID" value="KAF9484792.1"/>
    <property type="molecule type" value="Genomic_DNA"/>
</dbReference>
<accession>A0A9P6CZ45</accession>
<feature type="region of interest" description="Disordered" evidence="1">
    <location>
        <begin position="128"/>
        <end position="393"/>
    </location>
</feature>
<organism evidence="2 3">
    <name type="scientific">Pholiota conissans</name>
    <dbReference type="NCBI Taxonomy" id="109636"/>
    <lineage>
        <taxon>Eukaryota</taxon>
        <taxon>Fungi</taxon>
        <taxon>Dikarya</taxon>
        <taxon>Basidiomycota</taxon>
        <taxon>Agaricomycotina</taxon>
        <taxon>Agaricomycetes</taxon>
        <taxon>Agaricomycetidae</taxon>
        <taxon>Agaricales</taxon>
        <taxon>Agaricineae</taxon>
        <taxon>Strophariaceae</taxon>
        <taxon>Pholiota</taxon>
    </lineage>
</organism>
<protein>
    <submittedName>
        <fullName evidence="2">Uncharacterized protein</fullName>
    </submittedName>
</protein>
<comment type="caution">
    <text evidence="2">The sequence shown here is derived from an EMBL/GenBank/DDBJ whole genome shotgun (WGS) entry which is preliminary data.</text>
</comment>
<name>A0A9P6CZ45_9AGAR</name>